<evidence type="ECO:0000256" key="12">
    <source>
        <dbReference type="SAM" id="Phobius"/>
    </source>
</evidence>
<gene>
    <name evidence="11" type="primary">psd</name>
    <name evidence="13" type="ORF">G3N55_00550</name>
</gene>
<evidence type="ECO:0000256" key="10">
    <source>
        <dbReference type="ARBA" id="ARBA00023317"/>
    </source>
</evidence>
<keyword evidence="7 11" id="KW-0594">Phospholipid biosynthesis</keyword>
<feature type="chain" id="PRO_5027183032" description="Phosphatidylserine decarboxylase beta chain" evidence="11">
    <location>
        <begin position="1"/>
        <end position="182"/>
    </location>
</feature>
<dbReference type="EMBL" id="JAAGRR010000002">
    <property type="protein sequence ID" value="NDY41340.1"/>
    <property type="molecule type" value="Genomic_DNA"/>
</dbReference>
<feature type="chain" id="PRO_5027183031" description="Phosphatidylserine decarboxylase alpha chain" evidence="11">
    <location>
        <begin position="183"/>
        <end position="216"/>
    </location>
</feature>
<evidence type="ECO:0000256" key="8">
    <source>
        <dbReference type="ARBA" id="ARBA00023239"/>
    </source>
</evidence>
<keyword evidence="2 11" id="KW-0444">Lipid biosynthesis</keyword>
<comment type="subcellular location">
    <subcellularLocation>
        <location evidence="11">Cell membrane</location>
        <topology evidence="11">Peripheral membrane protein</topology>
    </subcellularLocation>
</comment>
<comment type="caution">
    <text evidence="13">The sequence shown here is derived from an EMBL/GenBank/DDBJ whole genome shotgun (WGS) entry which is preliminary data.</text>
</comment>
<keyword evidence="8 11" id="KW-0456">Lyase</keyword>
<protein>
    <recommendedName>
        <fullName evidence="11">Phosphatidylserine decarboxylase proenzyme</fullName>
        <ecNumber evidence="11">4.1.1.65</ecNumber>
    </recommendedName>
    <component>
        <recommendedName>
            <fullName evidence="11">Phosphatidylserine decarboxylase alpha chain</fullName>
        </recommendedName>
    </component>
    <component>
        <recommendedName>
            <fullName evidence="11">Phosphatidylserine decarboxylase beta chain</fullName>
        </recommendedName>
    </component>
</protein>
<keyword evidence="6 11" id="KW-0865">Zymogen</keyword>
<comment type="PTM">
    <text evidence="11">Is synthesized initially as an inactive proenzyme. Formation of the active enzyme involves a self-maturation process in which the active site pyruvoyl group is generated from an internal serine residue via an autocatalytic post-translational modification. Two non-identical subunits are generated from the proenzyme in this reaction, and the pyruvate is formed at the N-terminus of the alpha chain, which is derived from the carboxyl end of the proenzyme. The post-translation cleavage follows an unusual pathway, termed non-hydrolytic serinolysis, in which the side chain hydroxyl group of the serine supplies its oxygen atom to form the C-terminus of the beta chain, while the remainder of the serine residue undergoes an oxidative deamination to produce ammonia and the pyruvoyl prosthetic group on the alpha chain.</text>
</comment>
<evidence type="ECO:0000256" key="1">
    <source>
        <dbReference type="ARBA" id="ARBA00022475"/>
    </source>
</evidence>
<dbReference type="Proteomes" id="UP000469346">
    <property type="component" value="Unassembled WGS sequence"/>
</dbReference>
<dbReference type="PANTHER" id="PTHR35809">
    <property type="entry name" value="ARCHAETIDYLSERINE DECARBOXYLASE PROENZYME-RELATED"/>
    <property type="match status" value="1"/>
</dbReference>
<evidence type="ECO:0000256" key="2">
    <source>
        <dbReference type="ARBA" id="ARBA00022516"/>
    </source>
</evidence>
<comment type="subunit">
    <text evidence="11">Heterodimer of a large membrane-associated beta subunit and a small pyruvoyl-containing alpha subunit.</text>
</comment>
<keyword evidence="12" id="KW-0812">Transmembrane</keyword>
<dbReference type="UniPathway" id="UPA00558">
    <property type="reaction ID" value="UER00616"/>
</dbReference>
<feature type="modified residue" description="Pyruvic acid (Ser); by autocatalysis" evidence="11">
    <location>
        <position position="183"/>
    </location>
</feature>
<evidence type="ECO:0000256" key="9">
    <source>
        <dbReference type="ARBA" id="ARBA00023264"/>
    </source>
</evidence>
<comment type="catalytic activity">
    <reaction evidence="11">
        <text>a 1,2-diacyl-sn-glycero-3-phospho-L-serine + H(+) = a 1,2-diacyl-sn-glycero-3-phosphoethanolamine + CO2</text>
        <dbReference type="Rhea" id="RHEA:20828"/>
        <dbReference type="ChEBI" id="CHEBI:15378"/>
        <dbReference type="ChEBI" id="CHEBI:16526"/>
        <dbReference type="ChEBI" id="CHEBI:57262"/>
        <dbReference type="ChEBI" id="CHEBI:64612"/>
        <dbReference type="EC" id="4.1.1.65"/>
    </reaction>
</comment>
<keyword evidence="14" id="KW-1185">Reference proteome</keyword>
<comment type="similarity">
    <text evidence="11">Belongs to the phosphatidylserine decarboxylase family. PSD-A subfamily.</text>
</comment>
<accession>A0A6N9TLN8</accession>
<comment type="pathway">
    <text evidence="11">Phospholipid metabolism; phosphatidylethanolamine biosynthesis; phosphatidylethanolamine from CDP-diacylglycerol: step 2/2.</text>
</comment>
<proteinExistence type="inferred from homology"/>
<feature type="site" description="Cleavage (non-hydrolytic); by autocatalysis" evidence="11">
    <location>
        <begin position="182"/>
        <end position="183"/>
    </location>
</feature>
<dbReference type="PANTHER" id="PTHR35809:SF1">
    <property type="entry name" value="ARCHAETIDYLSERINE DECARBOXYLASE PROENZYME-RELATED"/>
    <property type="match status" value="1"/>
</dbReference>
<evidence type="ECO:0000313" key="13">
    <source>
        <dbReference type="EMBL" id="NDY41340.1"/>
    </source>
</evidence>
<dbReference type="RefSeq" id="WP_163297500.1">
    <property type="nucleotide sequence ID" value="NZ_JAAGRR010000002.1"/>
</dbReference>
<sequence length="216" mass="22992">MRPERVPVAREGVPFVGAAALAAVVLAQLGWQLPAVAALVVTAFVLYFFRDPERVVPAGQGLVVAPADGRVIQAGVEAADPVGGEPARRVSIFMNVFDVHVNRAPVAGEVEAVVYRPGAVWPADRPRALLRNECCALRLRTAEGDRVTAVQVAGLVAQRIVCRAEPGDRLARGERFGLIRFGSRVDVYLPPGYAVEVKKGQRVTAGQSVLARRAAG</sequence>
<evidence type="ECO:0000256" key="6">
    <source>
        <dbReference type="ARBA" id="ARBA00023145"/>
    </source>
</evidence>
<dbReference type="InterPro" id="IPR003817">
    <property type="entry name" value="PS_Dcarbxylase"/>
</dbReference>
<evidence type="ECO:0000256" key="7">
    <source>
        <dbReference type="ARBA" id="ARBA00023209"/>
    </source>
</evidence>
<feature type="transmembrane region" description="Helical" evidence="12">
    <location>
        <begin position="12"/>
        <end position="27"/>
    </location>
</feature>
<evidence type="ECO:0000256" key="11">
    <source>
        <dbReference type="HAMAP-Rule" id="MF_00664"/>
    </source>
</evidence>
<evidence type="ECO:0000256" key="3">
    <source>
        <dbReference type="ARBA" id="ARBA00022793"/>
    </source>
</evidence>
<dbReference type="GO" id="GO:0005886">
    <property type="term" value="C:plasma membrane"/>
    <property type="evidence" value="ECO:0007669"/>
    <property type="project" value="UniProtKB-SubCell"/>
</dbReference>
<comment type="function">
    <text evidence="11">Catalyzes the formation of phosphatidylethanolamine (PtdEtn) from phosphatidylserine (PtdSer).</text>
</comment>
<keyword evidence="10 11" id="KW-0670">Pyruvate</keyword>
<evidence type="ECO:0000313" key="14">
    <source>
        <dbReference type="Proteomes" id="UP000469346"/>
    </source>
</evidence>
<comment type="cofactor">
    <cofactor evidence="11">
        <name>pyruvate</name>
        <dbReference type="ChEBI" id="CHEBI:15361"/>
    </cofactor>
    <text evidence="11">Binds 1 pyruvoyl group covalently per subunit.</text>
</comment>
<dbReference type="AlphaFoldDB" id="A0A6N9TLN8"/>
<keyword evidence="3 11" id="KW-0210">Decarboxylase</keyword>
<keyword evidence="9 11" id="KW-1208">Phospholipid metabolism</keyword>
<evidence type="ECO:0000256" key="5">
    <source>
        <dbReference type="ARBA" id="ARBA00023136"/>
    </source>
</evidence>
<dbReference type="InterPro" id="IPR033175">
    <property type="entry name" value="PSD-A"/>
</dbReference>
<reference evidence="13 14" key="1">
    <citation type="submission" date="2020-02" db="EMBL/GenBank/DDBJ databases">
        <title>Comparative genomics of sulfur disproportionating microorganisms.</title>
        <authorList>
            <person name="Ward L.M."/>
            <person name="Bertran E."/>
            <person name="Johnston D.T."/>
        </authorList>
    </citation>
    <scope>NUCLEOTIDE SEQUENCE [LARGE SCALE GENOMIC DNA]</scope>
    <source>
        <strain evidence="13 14">DSM 100025</strain>
    </source>
</reference>
<evidence type="ECO:0000256" key="4">
    <source>
        <dbReference type="ARBA" id="ARBA00023098"/>
    </source>
</evidence>
<dbReference type="EC" id="4.1.1.65" evidence="11"/>
<keyword evidence="5 11" id="KW-0472">Membrane</keyword>
<dbReference type="GO" id="GO:0004609">
    <property type="term" value="F:phosphatidylserine decarboxylase activity"/>
    <property type="evidence" value="ECO:0007669"/>
    <property type="project" value="UniProtKB-UniRule"/>
</dbReference>
<keyword evidence="1 11" id="KW-1003">Cell membrane</keyword>
<dbReference type="HAMAP" id="MF_00664">
    <property type="entry name" value="PS_decarb_PSD_A"/>
    <property type="match status" value="1"/>
</dbReference>
<name>A0A6N9TLN8_DISTH</name>
<dbReference type="GO" id="GO:0006646">
    <property type="term" value="P:phosphatidylethanolamine biosynthetic process"/>
    <property type="evidence" value="ECO:0007669"/>
    <property type="project" value="UniProtKB-UniRule"/>
</dbReference>
<keyword evidence="12" id="KW-1133">Transmembrane helix</keyword>
<dbReference type="Pfam" id="PF02666">
    <property type="entry name" value="PS_Dcarbxylase"/>
    <property type="match status" value="1"/>
</dbReference>
<dbReference type="NCBIfam" id="NF003678">
    <property type="entry name" value="PRK05305.1-2"/>
    <property type="match status" value="1"/>
</dbReference>
<keyword evidence="4 11" id="KW-0443">Lipid metabolism</keyword>
<feature type="active site" description="Schiff-base intermediate with substrate; via pyruvic acid" evidence="11">
    <location>
        <position position="183"/>
    </location>
</feature>
<organism evidence="13 14">
    <name type="scientific">Dissulfurirhabdus thermomarina</name>
    <dbReference type="NCBI Taxonomy" id="1765737"/>
    <lineage>
        <taxon>Bacteria</taxon>
        <taxon>Deltaproteobacteria</taxon>
        <taxon>Dissulfurirhabdaceae</taxon>
        <taxon>Dissulfurirhabdus</taxon>
    </lineage>
</organism>